<evidence type="ECO:0008006" key="3">
    <source>
        <dbReference type="Google" id="ProtNLM"/>
    </source>
</evidence>
<reference evidence="1 2" key="1">
    <citation type="submission" date="2018-11" db="EMBL/GenBank/DDBJ databases">
        <title>Genome squencing of methanotrophic bacteria isolated from alkaline groundwater in Korea.</title>
        <authorList>
            <person name="Nguyen L.N."/>
        </authorList>
    </citation>
    <scope>NUCLEOTIDE SEQUENCE [LARGE SCALE GENOMIC DNA]</scope>
    <source>
        <strain evidence="1 2">GW6</strain>
    </source>
</reference>
<dbReference type="InterPro" id="IPR005358">
    <property type="entry name" value="Puta_zinc/iron-chelating_dom"/>
</dbReference>
<dbReference type="KEGG" id="mros:EHO51_17390"/>
<gene>
    <name evidence="1" type="ORF">EHO51_17390</name>
</gene>
<dbReference type="Proteomes" id="UP000273982">
    <property type="component" value="Chromosome"/>
</dbReference>
<name>A0A3G8M8W1_9HYPH</name>
<protein>
    <recommendedName>
        <fullName evidence="3">YkgJ family cysteine cluster protein</fullName>
    </recommendedName>
</protein>
<evidence type="ECO:0000313" key="1">
    <source>
        <dbReference type="EMBL" id="AZG78361.1"/>
    </source>
</evidence>
<evidence type="ECO:0000313" key="2">
    <source>
        <dbReference type="Proteomes" id="UP000273982"/>
    </source>
</evidence>
<dbReference type="EMBL" id="CP034086">
    <property type="protein sequence ID" value="AZG78361.1"/>
    <property type="molecule type" value="Genomic_DNA"/>
</dbReference>
<proteinExistence type="predicted"/>
<accession>A0A3G8M8W1</accession>
<dbReference type="AlphaFoldDB" id="A0A3G8M8W1"/>
<sequence length="245" mass="25793">MSGDISPSAFFKAASNAFSETISSRGARPELVALLCAQAFDSFTQNVALQATGAPALACQGECAACCRLRVVATAPEIFLLARFISVNAAAFRERGIMLGKRIADADRAVGGLSEEQRLTAQHACPLIEGELCLAYKIRPLACRGHAAFDKALCLAAVRGEAVEAPISTPHLVVRSLVQNALMAALRRAGLAWGLYEVNRALNCALSAPNALEQWISGEDPLTNARIPDFDLIEAAAILDAAATA</sequence>
<dbReference type="RefSeq" id="WP_124739907.1">
    <property type="nucleotide sequence ID" value="NZ_CP034086.1"/>
</dbReference>
<dbReference type="Pfam" id="PF03692">
    <property type="entry name" value="CxxCxxCC"/>
    <property type="match status" value="1"/>
</dbReference>
<organism evidence="1 2">
    <name type="scientific">Methylocystis rosea</name>
    <dbReference type="NCBI Taxonomy" id="173366"/>
    <lineage>
        <taxon>Bacteria</taxon>
        <taxon>Pseudomonadati</taxon>
        <taxon>Pseudomonadota</taxon>
        <taxon>Alphaproteobacteria</taxon>
        <taxon>Hyphomicrobiales</taxon>
        <taxon>Methylocystaceae</taxon>
        <taxon>Methylocystis</taxon>
    </lineage>
</organism>